<feature type="active site" description="Proton donor; for dehydratase activity" evidence="8">
    <location>
        <position position="1093"/>
    </location>
</feature>
<dbReference type="GO" id="GO:0004312">
    <property type="term" value="F:fatty acid synthase activity"/>
    <property type="evidence" value="ECO:0007669"/>
    <property type="project" value="TreeGrafter"/>
</dbReference>
<gene>
    <name evidence="12" type="ORF">BO88DRAFT_465950</name>
</gene>
<dbReference type="InterPro" id="IPR020843">
    <property type="entry name" value="ER"/>
</dbReference>
<dbReference type="InterPro" id="IPR016039">
    <property type="entry name" value="Thiolase-like"/>
</dbReference>
<dbReference type="GO" id="GO:0006633">
    <property type="term" value="P:fatty acid biosynthetic process"/>
    <property type="evidence" value="ECO:0007669"/>
    <property type="project" value="TreeGrafter"/>
</dbReference>
<dbReference type="Pfam" id="PF00550">
    <property type="entry name" value="PP-binding"/>
    <property type="match status" value="1"/>
</dbReference>
<keyword evidence="3" id="KW-0489">Methyltransferase</keyword>
<dbReference type="EMBL" id="KZ821630">
    <property type="protein sequence ID" value="PYH67417.1"/>
    <property type="molecule type" value="Genomic_DNA"/>
</dbReference>
<accession>A0A319B3U1</accession>
<reference evidence="12" key="1">
    <citation type="submission" date="2016-12" db="EMBL/GenBank/DDBJ databases">
        <title>The genomes of Aspergillus section Nigri reveals drivers in fungal speciation.</title>
        <authorList>
            <consortium name="DOE Joint Genome Institute"/>
            <person name="Vesth T.C."/>
            <person name="Nybo J."/>
            <person name="Theobald S."/>
            <person name="Brandl J."/>
            <person name="Frisvad J.C."/>
            <person name="Nielsen K.F."/>
            <person name="Lyhne E.K."/>
            <person name="Kogle M.E."/>
            <person name="Kuo A."/>
            <person name="Riley R."/>
            <person name="Clum A."/>
            <person name="Nolan M."/>
            <person name="Lipzen A."/>
            <person name="Salamov A."/>
            <person name="Henrissat B."/>
            <person name="Wiebenga A."/>
            <person name="De Vries R.P."/>
            <person name="Grigoriev I.V."/>
            <person name="Mortensen U.H."/>
            <person name="Andersen M.R."/>
            <person name="Baker S.E."/>
        </authorList>
    </citation>
    <scope>NUCLEOTIDE SEQUENCE [LARGE SCALE GENOMIC DNA]</scope>
    <source>
        <strain evidence="12">CBS 113365</strain>
    </source>
</reference>
<feature type="region of interest" description="C-terminal hotdog fold" evidence="8">
    <location>
        <begin position="1032"/>
        <end position="1176"/>
    </location>
</feature>
<dbReference type="SUPFAM" id="SSF52151">
    <property type="entry name" value="FabD/lysophospholipase-like"/>
    <property type="match status" value="1"/>
</dbReference>
<evidence type="ECO:0000256" key="6">
    <source>
        <dbReference type="ARBA" id="ARBA00023268"/>
    </source>
</evidence>
<dbReference type="Pfam" id="PF14765">
    <property type="entry name" value="PS-DH"/>
    <property type="match status" value="1"/>
</dbReference>
<dbReference type="Pfam" id="PF08242">
    <property type="entry name" value="Methyltransf_12"/>
    <property type="match status" value="1"/>
</dbReference>
<dbReference type="InterPro" id="IPR036736">
    <property type="entry name" value="ACP-like_sf"/>
</dbReference>
<dbReference type="InterPro" id="IPR014030">
    <property type="entry name" value="Ketoacyl_synth_N"/>
</dbReference>
<dbReference type="SMART" id="SM00829">
    <property type="entry name" value="PKS_ER"/>
    <property type="match status" value="1"/>
</dbReference>
<dbReference type="Proteomes" id="UP000248405">
    <property type="component" value="Unassembled WGS sequence"/>
</dbReference>
<feature type="region of interest" description="N-terminal hotdog fold" evidence="8">
    <location>
        <begin position="893"/>
        <end position="1021"/>
    </location>
</feature>
<dbReference type="Pfam" id="PF00109">
    <property type="entry name" value="ketoacyl-synt"/>
    <property type="match status" value="1"/>
</dbReference>
<dbReference type="GeneID" id="37216036"/>
<dbReference type="CDD" id="cd00833">
    <property type="entry name" value="PKS"/>
    <property type="match status" value="1"/>
</dbReference>
<dbReference type="InterPro" id="IPR049552">
    <property type="entry name" value="PKS_DH_N"/>
</dbReference>
<dbReference type="Pfam" id="PF08240">
    <property type="entry name" value="ADH_N"/>
    <property type="match status" value="1"/>
</dbReference>
<dbReference type="GO" id="GO:0044550">
    <property type="term" value="P:secondary metabolite biosynthetic process"/>
    <property type="evidence" value="ECO:0007669"/>
    <property type="project" value="UniProtKB-ARBA"/>
</dbReference>
<dbReference type="InterPro" id="IPR001227">
    <property type="entry name" value="Ac_transferase_dom_sf"/>
</dbReference>
<dbReference type="Pfam" id="PF13602">
    <property type="entry name" value="ADH_zinc_N_2"/>
    <property type="match status" value="1"/>
</dbReference>
<dbReference type="Gene3D" id="3.90.180.10">
    <property type="entry name" value="Medium-chain alcohol dehydrogenases, catalytic domain"/>
    <property type="match status" value="1"/>
</dbReference>
<evidence type="ECO:0000313" key="12">
    <source>
        <dbReference type="EMBL" id="PYH67417.1"/>
    </source>
</evidence>
<dbReference type="InterPro" id="IPR020806">
    <property type="entry name" value="PKS_PP-bd"/>
</dbReference>
<dbReference type="InterPro" id="IPR016035">
    <property type="entry name" value="Acyl_Trfase/lysoPLipase"/>
</dbReference>
<dbReference type="InterPro" id="IPR020807">
    <property type="entry name" value="PKS_DH"/>
</dbReference>
<feature type="domain" description="Carrier" evidence="9">
    <location>
        <begin position="2357"/>
        <end position="2434"/>
    </location>
</feature>
<dbReference type="FunFam" id="3.40.50.720:FF:000209">
    <property type="entry name" value="Polyketide synthase Pks12"/>
    <property type="match status" value="1"/>
</dbReference>
<dbReference type="Gene3D" id="3.40.50.720">
    <property type="entry name" value="NAD(P)-binding Rossmann-like Domain"/>
    <property type="match status" value="1"/>
</dbReference>
<evidence type="ECO:0000256" key="2">
    <source>
        <dbReference type="ARBA" id="ARBA00022553"/>
    </source>
</evidence>
<dbReference type="RefSeq" id="XP_025561211.1">
    <property type="nucleotide sequence ID" value="XM_025711444.1"/>
</dbReference>
<keyword evidence="5" id="KW-0521">NADP</keyword>
<dbReference type="PANTHER" id="PTHR43775:SF49">
    <property type="entry name" value="SYNTHASE, PUTATIVE (JCVI)-RELATED"/>
    <property type="match status" value="1"/>
</dbReference>
<evidence type="ECO:0000259" key="10">
    <source>
        <dbReference type="PROSITE" id="PS52004"/>
    </source>
</evidence>
<evidence type="ECO:0000256" key="5">
    <source>
        <dbReference type="ARBA" id="ARBA00022857"/>
    </source>
</evidence>
<dbReference type="Gene3D" id="3.10.129.110">
    <property type="entry name" value="Polyketide synthase dehydratase"/>
    <property type="match status" value="1"/>
</dbReference>
<name>A0A319B3U1_ASPVC</name>
<dbReference type="GO" id="GO:0032259">
    <property type="term" value="P:methylation"/>
    <property type="evidence" value="ECO:0007669"/>
    <property type="project" value="UniProtKB-KW"/>
</dbReference>
<dbReference type="PANTHER" id="PTHR43775">
    <property type="entry name" value="FATTY ACID SYNTHASE"/>
    <property type="match status" value="1"/>
</dbReference>
<dbReference type="InterPro" id="IPR014031">
    <property type="entry name" value="Ketoacyl_synth_C"/>
</dbReference>
<dbReference type="Pfam" id="PF16197">
    <property type="entry name" value="KAsynt_C_assoc"/>
    <property type="match status" value="1"/>
</dbReference>
<dbReference type="InterPro" id="IPR016036">
    <property type="entry name" value="Malonyl_transacylase_ACP-bd"/>
</dbReference>
<dbReference type="SMART" id="SM00823">
    <property type="entry name" value="PKS_PP"/>
    <property type="match status" value="1"/>
</dbReference>
<dbReference type="SMART" id="SM00827">
    <property type="entry name" value="PKS_AT"/>
    <property type="match status" value="1"/>
</dbReference>
<dbReference type="InterPro" id="IPR013968">
    <property type="entry name" value="PKS_KR"/>
</dbReference>
<sequence>MGSIGTSETATSCPLAIVGIGLRLPGGVTNDSEFWDLLVNKRCARRELPADRYSIDGFYSESGKSGSVRCKYAYCLDEDIGKFDAEFFNISPIELARMDPQQRLLLKVVWECMESGGQVDWQGKDIACFVGVFGEDWLDMTRKDYQNLGQGRVGGTGDFAIANRVSYHYDLTGPSCTVRTACSSSLVGLDMAQRAIATGECSSAIVAGTSLLLTPTYTIAMTEEGALSPDGRCKTFDASANGYARGEAINAIYVKKLEDAIRDNDPIRGVIRGTGTNSDGKTPGLSTPSAEAQAALIRKTYEQAGISNLAQTGYIEAHGTGTALGDRIEAGAIANVFGEKGIIMGAVKPNLGHSEGASGLTGLIKAALALEHRQIPPNIHFSTPNPGIPFEEAQLRVPTEITPWPADRMERVSVNSFGIGGVNAHAIVESAPFYVRGVKKNKDSKGRPYVHVVSADSMESLTARINATKEYLATSQAPTIDTAYTLCQRRDHMICRGFVTSDDNGQPALSDARRSPAKPPSLVFVFNGQGAQWAGMAAELLQALPSFRNSIGRMDMALRTLEDPPSWTISETLADAAVGSWTGKAEFVQPLCTALQIGLVDLFAEWNIRPTTVVGHSSGEIAAAYAMGSLTAEEAIVVAFYRGKLASSLPVEGAMAAVGLSAQEVEEFLVEGAVVACENSPQSVTISGDVDKVEAVAARIRLARPETFYRRLQVNIAYHSHHMRAIGEEYRAILERYVGTHPPLPYSTVSTDFESGPPQLDAAYWQKNLESPVRFCSAVESLLRDEESAVFLEIGPHSTLAGPLRQIFSSSRSPANLVHVSSLVRGKDLVGSLMATAGHVYTLGLDVNLGRVNGTRDETVLTDLPLYPWQERTSYWEESRVTKRWRLRKFPNHELLGSPMLEASDLEPAWRNILRLEDVPWLEDHKVGGDIVFPGAGYVAIVGEAMRRITGIPQYTVHRLHMNNALLLQAGTPVELITNLRPAKITSVSDSAAFEFTISSFVNDHWTKHATGLVRGGQWTPRDDCRLGDSLPRRINSLVWYRALSTLGLTYGPTFQGLEDITVDPTGGNAIATVNDKFSDSESYYHIHPTIIDQCLQLMILAKCGGKPRKIERPVVPKTITELQVAPASEALRIQVSVGAAEGDALDGRIVAFSNGEPVLQMQGCTFSSLDMAERVDDLAAVEMKWAPHIDLVPYQDLFQVKSSKSNAVLLEQLTVLCVLETHERLRSTDIQIDHFAKYKSWLETETTRITNGEYNHIIPEARDWAALDPQQRLTLIKARSVSAVDNEQSAPLRMAVESIFENITGLATGEVEPLELLTKDNVLSNLYASKKQIDSFFATMGHTRPTIKILEIGAGTGSTTARALKSLVTNAGMRMYSEYTFTDISPGFFATAKEQFQSYEQVNYRVLDITKDPEEQGFASHSFDLIIADNVLHATPSLHTTLCNVRKLLAPGGKLYLQELCTEMLFMSFIMGTLPGWWLGSEDGRSTKPYVPVQRWDEELRKAGFNGVDSAVYDDEEPYQVDAYIISSPAADEGVPARSPITLLYHSKITDAAKNIERSFIQMGYDISWQRLGQDMPTGQLVVSLLDLESPFFHEINGQDWDAFVAYTTSTEFGGMVWLTKNCQIHCTDPRYALVLGVARNLRFEISVDFVTVEVDHLASQEATDGLLKTVANFIAQKQREGAEIDPEYAIVNGTAHVPRYFPYSPSEHTEEPEEGTGRKLFIEKNGSLDSLAWVQTHTRELGDNEVEIRLEAIGLNFKDVLIAMGVIPGSKTALGLEGSGTVVRTGSGVTRVQPGDRVMTGASRGCFSTSVITAENLCVRIPDSLSFEDAATIPSVFLTAIHSLMELAKLQPGDSVLIQSACGGVGQAAIQLSKMIGAEVYATVGSEEKVQFLMENFGIPRSRIYNSRDASFADQVLRDTEGRGVDVVLNSLSGELLHASWRCVASFGTMIELGKRDFLDYGMLSMNEFADNRNFSGVDLSVLIDRKPQVIQRYLEQCADLIIQGHVKPVYPTHVFHAAEVTKAFRYMQGGQHIGKIVVKMPEEPKELRTNVGLESSPLFSSEKAYLLVGGLGGLGRSVSAWMIENGARYLVYLSPTAHTKPRTEEVFRELQALGGNTTLVTGTVTNIEDIRRAVELSPRPIAGVLHMPMLLRDRSVVQMTIDDWEGATAPKVQGAWNLHQVFDHNVDLDFFLIFSSIVGHQGNWGQTNYAAGGTFQNALTHYRRALGLPANVIDVGVMGEVGYVSEHAATFQKLKGVNLLLSESEVLQSIRVVLSQHRAAKAAGAESSGGIADLLVGYISQTRGLNGLAKDDIRVSVHRNLNTSRRSALVSGDSPLKQFLNTVAANPEVLREDSSLEIVTNEIVNMLCSIMSLRKESIDITSSLTALGLDSLVSVEIRRWWRQNLGLEISVLQISSLGSVQQLGVLAIDALQEKYLGGEGQHPSAEK</sequence>
<dbReference type="GO" id="GO:0016491">
    <property type="term" value="F:oxidoreductase activity"/>
    <property type="evidence" value="ECO:0007669"/>
    <property type="project" value="InterPro"/>
</dbReference>
<evidence type="ECO:0000259" key="9">
    <source>
        <dbReference type="PROSITE" id="PS50075"/>
    </source>
</evidence>
<dbReference type="InterPro" id="IPR013217">
    <property type="entry name" value="Methyltransf_12"/>
</dbReference>
<dbReference type="Pfam" id="PF21089">
    <property type="entry name" value="PKS_DH_N"/>
    <property type="match status" value="1"/>
</dbReference>
<dbReference type="GO" id="GO:0008168">
    <property type="term" value="F:methyltransferase activity"/>
    <property type="evidence" value="ECO:0007669"/>
    <property type="project" value="UniProtKB-KW"/>
</dbReference>
<proteinExistence type="predicted"/>
<keyword evidence="4" id="KW-0808">Transferase</keyword>
<dbReference type="CDD" id="cd02440">
    <property type="entry name" value="AdoMet_MTases"/>
    <property type="match status" value="1"/>
</dbReference>
<dbReference type="InterPro" id="IPR011032">
    <property type="entry name" value="GroES-like_sf"/>
</dbReference>
<dbReference type="Gene3D" id="3.40.366.10">
    <property type="entry name" value="Malonyl-Coenzyme A Acyl Carrier Protein, domain 2"/>
    <property type="match status" value="1"/>
</dbReference>
<protein>
    <submittedName>
        <fullName evidence="12">Fatty acid synthase S-acetyltransferase</fullName>
    </submittedName>
</protein>
<dbReference type="Pfam" id="PF00698">
    <property type="entry name" value="Acyl_transf_1"/>
    <property type="match status" value="1"/>
</dbReference>
<evidence type="ECO:0000313" key="13">
    <source>
        <dbReference type="Proteomes" id="UP000248405"/>
    </source>
</evidence>
<dbReference type="SMART" id="SM00826">
    <property type="entry name" value="PKS_DH"/>
    <property type="match status" value="1"/>
</dbReference>
<dbReference type="Gene3D" id="3.40.47.10">
    <property type="match status" value="1"/>
</dbReference>
<dbReference type="InterPro" id="IPR009081">
    <property type="entry name" value="PP-bd_ACP"/>
</dbReference>
<dbReference type="SUPFAM" id="SSF51735">
    <property type="entry name" value="NAD(P)-binding Rossmann-fold domains"/>
    <property type="match status" value="2"/>
</dbReference>
<feature type="domain" description="PKS/mFAS DH" evidence="11">
    <location>
        <begin position="893"/>
        <end position="1176"/>
    </location>
</feature>
<dbReference type="InterPro" id="IPR032821">
    <property type="entry name" value="PKS_assoc"/>
</dbReference>
<keyword evidence="7" id="KW-0012">Acyltransferase</keyword>
<dbReference type="SMART" id="SM00822">
    <property type="entry name" value="PKS_KR"/>
    <property type="match status" value="1"/>
</dbReference>
<evidence type="ECO:0000256" key="1">
    <source>
        <dbReference type="ARBA" id="ARBA00022450"/>
    </source>
</evidence>
<evidence type="ECO:0000256" key="4">
    <source>
        <dbReference type="ARBA" id="ARBA00022679"/>
    </source>
</evidence>
<dbReference type="SUPFAM" id="SSF53901">
    <property type="entry name" value="Thiolase-like"/>
    <property type="match status" value="1"/>
</dbReference>
<keyword evidence="6" id="KW-0511">Multifunctional enzyme</keyword>
<dbReference type="CDD" id="cd05195">
    <property type="entry name" value="enoyl_red"/>
    <property type="match status" value="1"/>
</dbReference>
<dbReference type="PROSITE" id="PS50075">
    <property type="entry name" value="CARRIER"/>
    <property type="match status" value="1"/>
</dbReference>
<keyword evidence="1" id="KW-0596">Phosphopantetheine</keyword>
<dbReference type="InterPro" id="IPR057326">
    <property type="entry name" value="KR_dom"/>
</dbReference>
<dbReference type="InterPro" id="IPR049551">
    <property type="entry name" value="PKS_DH_C"/>
</dbReference>
<dbReference type="GO" id="GO:0031177">
    <property type="term" value="F:phosphopantetheine binding"/>
    <property type="evidence" value="ECO:0007669"/>
    <property type="project" value="InterPro"/>
</dbReference>
<feature type="domain" description="Ketosynthase family 3 (KS3)" evidence="10">
    <location>
        <begin position="12"/>
        <end position="430"/>
    </location>
</feature>
<dbReference type="InterPro" id="IPR013154">
    <property type="entry name" value="ADH-like_N"/>
</dbReference>
<dbReference type="SUPFAM" id="SSF50129">
    <property type="entry name" value="GroES-like"/>
    <property type="match status" value="1"/>
</dbReference>
<dbReference type="GO" id="GO:1901336">
    <property type="term" value="P:lactone biosynthetic process"/>
    <property type="evidence" value="ECO:0007669"/>
    <property type="project" value="UniProtKB-ARBA"/>
</dbReference>
<dbReference type="InterPro" id="IPR050091">
    <property type="entry name" value="PKS_NRPS_Biosynth_Enz"/>
</dbReference>
<dbReference type="OrthoDB" id="329835at2759"/>
<dbReference type="SMART" id="SM00825">
    <property type="entry name" value="PKS_KS"/>
    <property type="match status" value="1"/>
</dbReference>
<dbReference type="InterPro" id="IPR029063">
    <property type="entry name" value="SAM-dependent_MTases_sf"/>
</dbReference>
<dbReference type="SUPFAM" id="SSF53335">
    <property type="entry name" value="S-adenosyl-L-methionine-dependent methyltransferases"/>
    <property type="match status" value="1"/>
</dbReference>
<organism evidence="12 13">
    <name type="scientific">Aspergillus vadensis (strain CBS 113365 / IMI 142717 / IBT 24658)</name>
    <dbReference type="NCBI Taxonomy" id="1448311"/>
    <lineage>
        <taxon>Eukaryota</taxon>
        <taxon>Fungi</taxon>
        <taxon>Dikarya</taxon>
        <taxon>Ascomycota</taxon>
        <taxon>Pezizomycotina</taxon>
        <taxon>Eurotiomycetes</taxon>
        <taxon>Eurotiomycetidae</taxon>
        <taxon>Eurotiales</taxon>
        <taxon>Aspergillaceae</taxon>
        <taxon>Aspergillus</taxon>
        <taxon>Aspergillus subgen. Circumdati</taxon>
    </lineage>
</organism>
<dbReference type="Gene3D" id="3.40.50.150">
    <property type="entry name" value="Vaccinia Virus protein VP39"/>
    <property type="match status" value="1"/>
</dbReference>
<dbReference type="InterPro" id="IPR042104">
    <property type="entry name" value="PKS_dehydratase_sf"/>
</dbReference>
<dbReference type="InterPro" id="IPR036291">
    <property type="entry name" value="NAD(P)-bd_dom_sf"/>
</dbReference>
<dbReference type="SUPFAM" id="SSF47336">
    <property type="entry name" value="ACP-like"/>
    <property type="match status" value="1"/>
</dbReference>
<dbReference type="SUPFAM" id="SSF55048">
    <property type="entry name" value="Probable ACP-binding domain of malonyl-CoA ACP transacylase"/>
    <property type="match status" value="1"/>
</dbReference>
<evidence type="ECO:0000259" key="11">
    <source>
        <dbReference type="PROSITE" id="PS52019"/>
    </source>
</evidence>
<dbReference type="Pfam" id="PF02801">
    <property type="entry name" value="Ketoacyl-synt_C"/>
    <property type="match status" value="1"/>
</dbReference>
<dbReference type="Gene3D" id="1.10.1200.10">
    <property type="entry name" value="ACP-like"/>
    <property type="match status" value="1"/>
</dbReference>
<dbReference type="InterPro" id="IPR049900">
    <property type="entry name" value="PKS_mFAS_DH"/>
</dbReference>
<dbReference type="InterPro" id="IPR020841">
    <property type="entry name" value="PKS_Beta-ketoAc_synthase_dom"/>
</dbReference>
<keyword evidence="13" id="KW-1185">Reference proteome</keyword>
<keyword evidence="2" id="KW-0597">Phosphoprotein</keyword>
<dbReference type="PROSITE" id="PS52004">
    <property type="entry name" value="KS3_2"/>
    <property type="match status" value="1"/>
</dbReference>
<dbReference type="PROSITE" id="PS52019">
    <property type="entry name" value="PKS_MFAS_DH"/>
    <property type="match status" value="1"/>
</dbReference>
<evidence type="ECO:0000256" key="7">
    <source>
        <dbReference type="ARBA" id="ARBA00023315"/>
    </source>
</evidence>
<dbReference type="Pfam" id="PF08659">
    <property type="entry name" value="KR"/>
    <property type="match status" value="1"/>
</dbReference>
<feature type="active site" description="Proton acceptor; for dehydratase activity" evidence="8">
    <location>
        <position position="925"/>
    </location>
</feature>
<evidence type="ECO:0000256" key="8">
    <source>
        <dbReference type="PROSITE-ProRule" id="PRU01363"/>
    </source>
</evidence>
<dbReference type="InterPro" id="IPR014043">
    <property type="entry name" value="Acyl_transferase_dom"/>
</dbReference>
<evidence type="ECO:0000256" key="3">
    <source>
        <dbReference type="ARBA" id="ARBA00022603"/>
    </source>
</evidence>